<gene>
    <name evidence="1" type="ORF">SAMN05444267_101454</name>
</gene>
<dbReference type="InterPro" id="IPR032710">
    <property type="entry name" value="NTF2-like_dom_sf"/>
</dbReference>
<keyword evidence="2" id="KW-1185">Reference proteome</keyword>
<name>A0A1M6YYG1_9FLAO</name>
<sequence length="129" mass="14636">MALSEKNSNGVQSYTDILSVLENYVKSLKEGNVEQLQKTFHGEAVMYGYWEEHLIEGSIINLYNSVTKYGAAPHITAHIDILHKTEDIALARIEYERNAADKNGVDYHSLIKVNGEWKVISKLFQIPVK</sequence>
<reference evidence="2" key="1">
    <citation type="submission" date="2016-11" db="EMBL/GenBank/DDBJ databases">
        <authorList>
            <person name="Varghese N."/>
            <person name="Submissions S."/>
        </authorList>
    </citation>
    <scope>NUCLEOTIDE SEQUENCE [LARGE SCALE GENOMIC DNA]</scope>
    <source>
        <strain evidence="2">DSM 26899</strain>
    </source>
</reference>
<dbReference type="RefSeq" id="WP_073292871.1">
    <property type="nucleotide sequence ID" value="NZ_FRAV01000014.1"/>
</dbReference>
<dbReference type="Proteomes" id="UP000184364">
    <property type="component" value="Unassembled WGS sequence"/>
</dbReference>
<evidence type="ECO:0000313" key="2">
    <source>
        <dbReference type="Proteomes" id="UP000184364"/>
    </source>
</evidence>
<dbReference type="Pfam" id="PF12893">
    <property type="entry name" value="Lumazine_bd_2"/>
    <property type="match status" value="1"/>
</dbReference>
<dbReference type="STRING" id="1302687.SAMN05444267_101454"/>
<accession>A0A1M6YYG1</accession>
<evidence type="ECO:0000313" key="1">
    <source>
        <dbReference type="EMBL" id="SHL23122.1"/>
    </source>
</evidence>
<dbReference type="Gene3D" id="3.10.450.50">
    <property type="match status" value="1"/>
</dbReference>
<dbReference type="EMBL" id="FRAV01000014">
    <property type="protein sequence ID" value="SHL23122.1"/>
    <property type="molecule type" value="Genomic_DNA"/>
</dbReference>
<dbReference type="InterPro" id="IPR039437">
    <property type="entry name" value="FrzH/put_lumazine-bd"/>
</dbReference>
<protein>
    <submittedName>
        <fullName evidence="1">Putative lumazine-binding</fullName>
    </submittedName>
</protein>
<dbReference type="SUPFAM" id="SSF54427">
    <property type="entry name" value="NTF2-like"/>
    <property type="match status" value="1"/>
</dbReference>
<dbReference type="OrthoDB" id="8445243at2"/>
<proteinExistence type="predicted"/>
<dbReference type="AlphaFoldDB" id="A0A1M6YYG1"/>
<organism evidence="1 2">
    <name type="scientific">Chryseobacterium polytrichastri</name>
    <dbReference type="NCBI Taxonomy" id="1302687"/>
    <lineage>
        <taxon>Bacteria</taxon>
        <taxon>Pseudomonadati</taxon>
        <taxon>Bacteroidota</taxon>
        <taxon>Flavobacteriia</taxon>
        <taxon>Flavobacteriales</taxon>
        <taxon>Weeksellaceae</taxon>
        <taxon>Chryseobacterium group</taxon>
        <taxon>Chryseobacterium</taxon>
    </lineage>
</organism>